<proteinExistence type="predicted"/>
<gene>
    <name evidence="2" type="ORF">V8G54_014821</name>
</gene>
<name>A0AAQ3RZL0_VIGMU</name>
<evidence type="ECO:0000313" key="3">
    <source>
        <dbReference type="Proteomes" id="UP001374535"/>
    </source>
</evidence>
<sequence>MSREAQLDVLRKCEESQHGEPNVDEVGTKQFEKGTCLCYQGEPHHGKVVADKSNFRSSDIEKRNQMFTEQIEKLKEEEKCLLQVNKRLREQYLIERGRYLSDEDLEVVREKKEEEVETELFIGRR</sequence>
<dbReference type="EMBL" id="CP144696">
    <property type="protein sequence ID" value="WVZ10291.1"/>
    <property type="molecule type" value="Genomic_DNA"/>
</dbReference>
<evidence type="ECO:0000313" key="2">
    <source>
        <dbReference type="EMBL" id="WVZ10291.1"/>
    </source>
</evidence>
<dbReference type="Proteomes" id="UP001374535">
    <property type="component" value="Chromosome 5"/>
</dbReference>
<keyword evidence="3" id="KW-1185">Reference proteome</keyword>
<organism evidence="2 3">
    <name type="scientific">Vigna mungo</name>
    <name type="common">Black gram</name>
    <name type="synonym">Phaseolus mungo</name>
    <dbReference type="NCBI Taxonomy" id="3915"/>
    <lineage>
        <taxon>Eukaryota</taxon>
        <taxon>Viridiplantae</taxon>
        <taxon>Streptophyta</taxon>
        <taxon>Embryophyta</taxon>
        <taxon>Tracheophyta</taxon>
        <taxon>Spermatophyta</taxon>
        <taxon>Magnoliopsida</taxon>
        <taxon>eudicotyledons</taxon>
        <taxon>Gunneridae</taxon>
        <taxon>Pentapetalae</taxon>
        <taxon>rosids</taxon>
        <taxon>fabids</taxon>
        <taxon>Fabales</taxon>
        <taxon>Fabaceae</taxon>
        <taxon>Papilionoideae</taxon>
        <taxon>50 kb inversion clade</taxon>
        <taxon>NPAAA clade</taxon>
        <taxon>indigoferoid/millettioid clade</taxon>
        <taxon>Phaseoleae</taxon>
        <taxon>Vigna</taxon>
    </lineage>
</organism>
<feature type="coiled-coil region" evidence="1">
    <location>
        <begin position="57"/>
        <end position="91"/>
    </location>
</feature>
<protein>
    <submittedName>
        <fullName evidence="2">Uncharacterized protein</fullName>
    </submittedName>
</protein>
<evidence type="ECO:0000256" key="1">
    <source>
        <dbReference type="SAM" id="Coils"/>
    </source>
</evidence>
<accession>A0AAQ3RZL0</accession>
<dbReference type="AlphaFoldDB" id="A0AAQ3RZL0"/>
<keyword evidence="1" id="KW-0175">Coiled coil</keyword>
<reference evidence="2 3" key="1">
    <citation type="journal article" date="2023" name="Life. Sci Alliance">
        <title>Evolutionary insights into 3D genome organization and epigenetic landscape of Vigna mungo.</title>
        <authorList>
            <person name="Junaid A."/>
            <person name="Singh B."/>
            <person name="Bhatia S."/>
        </authorList>
    </citation>
    <scope>NUCLEOTIDE SEQUENCE [LARGE SCALE GENOMIC DNA]</scope>
    <source>
        <strain evidence="2">Urdbean</strain>
    </source>
</reference>